<accession>A0ABQ1XKS1</accession>
<gene>
    <name evidence="2" type="ORF">GCM10007420_09920</name>
</gene>
<dbReference type="PROSITE" id="PS51257">
    <property type="entry name" value="PROKAR_LIPOPROTEIN"/>
    <property type="match status" value="1"/>
</dbReference>
<dbReference type="RefSeq" id="WP_188451448.1">
    <property type="nucleotide sequence ID" value="NZ_BMFS01000003.1"/>
</dbReference>
<organism evidence="2 3">
    <name type="scientific">Glycocaulis albus</name>
    <dbReference type="NCBI Taxonomy" id="1382801"/>
    <lineage>
        <taxon>Bacteria</taxon>
        <taxon>Pseudomonadati</taxon>
        <taxon>Pseudomonadota</taxon>
        <taxon>Alphaproteobacteria</taxon>
        <taxon>Maricaulales</taxon>
        <taxon>Maricaulaceae</taxon>
        <taxon>Glycocaulis</taxon>
    </lineage>
</organism>
<evidence type="ECO:0000313" key="2">
    <source>
        <dbReference type="EMBL" id="GGG96299.1"/>
    </source>
</evidence>
<name>A0ABQ1XKS1_9PROT</name>
<evidence type="ECO:0008006" key="4">
    <source>
        <dbReference type="Google" id="ProtNLM"/>
    </source>
</evidence>
<feature type="signal peptide" evidence="1">
    <location>
        <begin position="1"/>
        <end position="20"/>
    </location>
</feature>
<comment type="caution">
    <text evidence="2">The sequence shown here is derived from an EMBL/GenBank/DDBJ whole genome shotgun (WGS) entry which is preliminary data.</text>
</comment>
<sequence>MLSRPLVTVLSIVAVASMVAGCASRSSTERENRGFFGGLLGSGTQADGPDAGIGVNAYLWRASLDTLSFMPLEQIDPFGGVIITDWYANPEAPEERFKATVYVLDSRLRADALSVQLFRQARDPSTGDWTDVVVDQGTRIQVENAILTRARQMRISQLPGS</sequence>
<dbReference type="EMBL" id="BMFS01000003">
    <property type="protein sequence ID" value="GGG96299.1"/>
    <property type="molecule type" value="Genomic_DNA"/>
</dbReference>
<evidence type="ECO:0000313" key="3">
    <source>
        <dbReference type="Proteomes" id="UP000648722"/>
    </source>
</evidence>
<reference evidence="3" key="1">
    <citation type="journal article" date="2019" name="Int. J. Syst. Evol. Microbiol.">
        <title>The Global Catalogue of Microorganisms (GCM) 10K type strain sequencing project: providing services to taxonomists for standard genome sequencing and annotation.</title>
        <authorList>
            <consortium name="The Broad Institute Genomics Platform"/>
            <consortium name="The Broad Institute Genome Sequencing Center for Infectious Disease"/>
            <person name="Wu L."/>
            <person name="Ma J."/>
        </authorList>
    </citation>
    <scope>NUCLEOTIDE SEQUENCE [LARGE SCALE GENOMIC DNA]</scope>
    <source>
        <strain evidence="3">CGMCC 1.12766</strain>
    </source>
</reference>
<dbReference type="Proteomes" id="UP000648722">
    <property type="component" value="Unassembled WGS sequence"/>
</dbReference>
<dbReference type="InterPro" id="IPR021959">
    <property type="entry name" value="DUF3576"/>
</dbReference>
<protein>
    <recommendedName>
        <fullName evidence="4">DUF3576 domain-containing protein</fullName>
    </recommendedName>
</protein>
<keyword evidence="1" id="KW-0732">Signal</keyword>
<evidence type="ECO:0000256" key="1">
    <source>
        <dbReference type="SAM" id="SignalP"/>
    </source>
</evidence>
<keyword evidence="3" id="KW-1185">Reference proteome</keyword>
<proteinExistence type="predicted"/>
<feature type="chain" id="PRO_5046730609" description="DUF3576 domain-containing protein" evidence="1">
    <location>
        <begin position="21"/>
        <end position="161"/>
    </location>
</feature>
<dbReference type="Pfam" id="PF12100">
    <property type="entry name" value="DUF3576"/>
    <property type="match status" value="1"/>
</dbReference>